<dbReference type="PANTHER" id="PTHR36832">
    <property type="entry name" value="SLR1174 PROTEIN-RELATED"/>
    <property type="match status" value="1"/>
</dbReference>
<feature type="transmembrane region" description="Helical" evidence="1">
    <location>
        <begin position="230"/>
        <end position="251"/>
    </location>
</feature>
<dbReference type="Proteomes" id="UP000602124">
    <property type="component" value="Unassembled WGS sequence"/>
</dbReference>
<keyword evidence="1" id="KW-0812">Transmembrane</keyword>
<feature type="transmembrane region" description="Helical" evidence="1">
    <location>
        <begin position="177"/>
        <end position="196"/>
    </location>
</feature>
<gene>
    <name evidence="2" type="ORF">JEQ47_01885</name>
</gene>
<evidence type="ECO:0000313" key="2">
    <source>
        <dbReference type="EMBL" id="MBJ3783458.1"/>
    </source>
</evidence>
<evidence type="ECO:0000256" key="1">
    <source>
        <dbReference type="SAM" id="Phobius"/>
    </source>
</evidence>
<dbReference type="EMBL" id="JAEKMH010000001">
    <property type="protein sequence ID" value="MBJ3783458.1"/>
    <property type="molecule type" value="Genomic_DNA"/>
</dbReference>
<dbReference type="InterPro" id="IPR010390">
    <property type="entry name" value="ABC-2_transporter-like"/>
</dbReference>
<dbReference type="PANTHER" id="PTHR36832:SF1">
    <property type="entry name" value="SLR1174 PROTEIN"/>
    <property type="match status" value="1"/>
</dbReference>
<dbReference type="Pfam" id="PF06182">
    <property type="entry name" value="ABC2_membrane_6"/>
    <property type="match status" value="1"/>
</dbReference>
<accession>A0A934IML0</accession>
<comment type="caution">
    <text evidence="2">The sequence shown here is derived from an EMBL/GenBank/DDBJ whole genome shotgun (WGS) entry which is preliminary data.</text>
</comment>
<protein>
    <submittedName>
        <fullName evidence="2">ABC-2 family transporter protein</fullName>
    </submittedName>
</protein>
<keyword evidence="1" id="KW-0472">Membrane</keyword>
<keyword evidence="1" id="KW-1133">Transmembrane helix</keyword>
<keyword evidence="3" id="KW-1185">Reference proteome</keyword>
<reference evidence="2" key="1">
    <citation type="submission" date="2020-12" db="EMBL/GenBank/DDBJ databases">
        <title>Devosia sp. MSA67 isolated from Mo River.</title>
        <authorList>
            <person name="Ma F."/>
            <person name="Zi Z."/>
        </authorList>
    </citation>
    <scope>NUCLEOTIDE SEQUENCE</scope>
    <source>
        <strain evidence="2">MSA67</strain>
    </source>
</reference>
<evidence type="ECO:0000313" key="3">
    <source>
        <dbReference type="Proteomes" id="UP000602124"/>
    </source>
</evidence>
<proteinExistence type="predicted"/>
<organism evidence="2 3">
    <name type="scientific">Devosia sediminis</name>
    <dbReference type="NCBI Taxonomy" id="2798801"/>
    <lineage>
        <taxon>Bacteria</taxon>
        <taxon>Pseudomonadati</taxon>
        <taxon>Pseudomonadota</taxon>
        <taxon>Alphaproteobacteria</taxon>
        <taxon>Hyphomicrobiales</taxon>
        <taxon>Devosiaceae</taxon>
        <taxon>Devosia</taxon>
    </lineage>
</organism>
<dbReference type="AlphaFoldDB" id="A0A934IML0"/>
<sequence length="263" mass="29140">MSAYPAFTHSAFQSRLAYRNQVWANAFGDLVNVFARIAIWSAAYAGMTVVDGVTLPEMVTYAVLVGTVLRWDHARLLHEVGDAVRTGDVAVYLLKPLHYPFAILASHVGHYAFSFVTVTIPVVLIVGFTAGLMPPASLFHAALFPVFWLLSWLVMFCIATLCGLLAFWLLTAFSLEWFLMGIMLLFSGAVVPMWFLPPALATLFSYLPFAWVHYYPAAVYLGKLDPTSTWLHLGMGLGWLALLAAAVAWLWSRARHRIIVQGG</sequence>
<feature type="transmembrane region" description="Helical" evidence="1">
    <location>
        <begin position="146"/>
        <end position="170"/>
    </location>
</feature>
<feature type="transmembrane region" description="Helical" evidence="1">
    <location>
        <begin position="111"/>
        <end position="134"/>
    </location>
</feature>
<name>A0A934IML0_9HYPH</name>